<dbReference type="NCBIfam" id="TIGR00046">
    <property type="entry name" value="RsmE family RNA methyltransferase"/>
    <property type="match status" value="1"/>
</dbReference>
<dbReference type="RefSeq" id="WP_216519351.1">
    <property type="nucleotide sequence ID" value="NZ_JAHLPM010000007.1"/>
</dbReference>
<dbReference type="CDD" id="cd18084">
    <property type="entry name" value="RsmE-like"/>
    <property type="match status" value="1"/>
</dbReference>
<evidence type="ECO:0000259" key="10">
    <source>
        <dbReference type="Pfam" id="PF20260"/>
    </source>
</evidence>
<dbReference type="Pfam" id="PF20260">
    <property type="entry name" value="PUA_4"/>
    <property type="match status" value="1"/>
</dbReference>
<dbReference type="InterPro" id="IPR046887">
    <property type="entry name" value="RsmE_PUA-like"/>
</dbReference>
<evidence type="ECO:0000256" key="8">
    <source>
        <dbReference type="PIRNR" id="PIRNR015601"/>
    </source>
</evidence>
<comment type="subcellular location">
    <subcellularLocation>
        <location evidence="1 8">Cytoplasm</location>
    </subcellularLocation>
</comment>
<keyword evidence="5 8" id="KW-0489">Methyltransferase</keyword>
<evidence type="ECO:0000256" key="7">
    <source>
        <dbReference type="ARBA" id="ARBA00022691"/>
    </source>
</evidence>
<evidence type="ECO:0000256" key="6">
    <source>
        <dbReference type="ARBA" id="ARBA00022679"/>
    </source>
</evidence>
<sequence length="247" mass="27909">MNRFFINKEQVFNDKIEIIGTDVKHIKDVLRLKIEDEIELSCNGILYICQIHNIFKDKIETRIIKEEKGKNEPPIHINLYQGLAKGNKMDLIIQKGTEIGIKEFYPIATSRSVVKIKDMRKEQNKVERWNTIAEEAAKQSKRDCIPSVNNIVSFDDMINILKGQKNIIVPYESEKLNTIKMGISTIDKGVIHVIIGPEGGFEVEEIEALKSIGAKIVTMGSRILRTETAGMVAATIILYELGDLGVI</sequence>
<dbReference type="InterPro" id="IPR006700">
    <property type="entry name" value="RsmE"/>
</dbReference>
<keyword evidence="6 8" id="KW-0808">Transferase</keyword>
<protein>
    <recommendedName>
        <fullName evidence="2 8">Ribosomal RNA small subunit methyltransferase E</fullName>
        <ecNumber evidence="8">2.1.1.193</ecNumber>
    </recommendedName>
</protein>
<dbReference type="EC" id="2.1.1.193" evidence="8"/>
<keyword evidence="12" id="KW-1185">Reference proteome</keyword>
<comment type="similarity">
    <text evidence="8">Belongs to the RNA methyltransferase RsmE family.</text>
</comment>
<proteinExistence type="inferred from homology"/>
<evidence type="ECO:0000313" key="12">
    <source>
        <dbReference type="Proteomes" id="UP000749471"/>
    </source>
</evidence>
<accession>A0ABS6E5X8</accession>
<keyword evidence="7 8" id="KW-0949">S-adenosyl-L-methionine</keyword>
<gene>
    <name evidence="11" type="ORF">KQI42_09930</name>
</gene>
<dbReference type="InterPro" id="IPR046886">
    <property type="entry name" value="RsmE_MTase_dom"/>
</dbReference>
<dbReference type="EMBL" id="JAHLPM010000007">
    <property type="protein sequence ID" value="MBU5438329.1"/>
    <property type="molecule type" value="Genomic_DNA"/>
</dbReference>
<evidence type="ECO:0000313" key="11">
    <source>
        <dbReference type="EMBL" id="MBU5438329.1"/>
    </source>
</evidence>
<keyword evidence="4 8" id="KW-0698">rRNA processing</keyword>
<dbReference type="Pfam" id="PF04452">
    <property type="entry name" value="Methyltrans_RNA"/>
    <property type="match status" value="1"/>
</dbReference>
<evidence type="ECO:0000256" key="4">
    <source>
        <dbReference type="ARBA" id="ARBA00022552"/>
    </source>
</evidence>
<evidence type="ECO:0000256" key="3">
    <source>
        <dbReference type="ARBA" id="ARBA00022490"/>
    </source>
</evidence>
<dbReference type="PANTHER" id="PTHR30027">
    <property type="entry name" value="RIBOSOMAL RNA SMALL SUBUNIT METHYLTRANSFERASE E"/>
    <property type="match status" value="1"/>
</dbReference>
<comment type="catalytic activity">
    <reaction evidence="8">
        <text>uridine(1498) in 16S rRNA + S-adenosyl-L-methionine = N(3)-methyluridine(1498) in 16S rRNA + S-adenosyl-L-homocysteine + H(+)</text>
        <dbReference type="Rhea" id="RHEA:42920"/>
        <dbReference type="Rhea" id="RHEA-COMP:10283"/>
        <dbReference type="Rhea" id="RHEA-COMP:10284"/>
        <dbReference type="ChEBI" id="CHEBI:15378"/>
        <dbReference type="ChEBI" id="CHEBI:57856"/>
        <dbReference type="ChEBI" id="CHEBI:59789"/>
        <dbReference type="ChEBI" id="CHEBI:65315"/>
        <dbReference type="ChEBI" id="CHEBI:74502"/>
        <dbReference type="EC" id="2.1.1.193"/>
    </reaction>
</comment>
<name>A0ABS6E5X8_9FIRM</name>
<dbReference type="Proteomes" id="UP000749471">
    <property type="component" value="Unassembled WGS sequence"/>
</dbReference>
<dbReference type="PANTHER" id="PTHR30027:SF3">
    <property type="entry name" value="16S RRNA (URACIL(1498)-N(3))-METHYLTRANSFERASE"/>
    <property type="match status" value="1"/>
</dbReference>
<evidence type="ECO:0000256" key="1">
    <source>
        <dbReference type="ARBA" id="ARBA00004496"/>
    </source>
</evidence>
<comment type="function">
    <text evidence="8">Specifically methylates the N3 position of the uracil ring of uridine 1498 (m3U1498) in 16S rRNA. Acts on the fully assembled 30S ribosomal subunit.</text>
</comment>
<evidence type="ECO:0000259" key="9">
    <source>
        <dbReference type="Pfam" id="PF04452"/>
    </source>
</evidence>
<evidence type="ECO:0000256" key="2">
    <source>
        <dbReference type="ARBA" id="ARBA00013673"/>
    </source>
</evidence>
<comment type="caution">
    <text evidence="11">The sequence shown here is derived from an EMBL/GenBank/DDBJ whole genome shotgun (WGS) entry which is preliminary data.</text>
</comment>
<keyword evidence="3 8" id="KW-0963">Cytoplasm</keyword>
<dbReference type="PIRSF" id="PIRSF015601">
    <property type="entry name" value="MTase_slr0722"/>
    <property type="match status" value="1"/>
</dbReference>
<organism evidence="11 12">
    <name type="scientific">Tissierella simiarum</name>
    <dbReference type="NCBI Taxonomy" id="2841534"/>
    <lineage>
        <taxon>Bacteria</taxon>
        <taxon>Bacillati</taxon>
        <taxon>Bacillota</taxon>
        <taxon>Tissierellia</taxon>
        <taxon>Tissierellales</taxon>
        <taxon>Tissierellaceae</taxon>
        <taxon>Tissierella</taxon>
    </lineage>
</organism>
<feature type="domain" description="Ribosomal RNA small subunit methyltransferase E PUA-like" evidence="10">
    <location>
        <begin position="20"/>
        <end position="63"/>
    </location>
</feature>
<reference evidence="11 12" key="1">
    <citation type="submission" date="2021-06" db="EMBL/GenBank/DDBJ databases">
        <authorList>
            <person name="Sun Q."/>
            <person name="Li D."/>
        </authorList>
    </citation>
    <scope>NUCLEOTIDE SEQUENCE [LARGE SCALE GENOMIC DNA]</scope>
    <source>
        <strain evidence="11 12">MSJ-40</strain>
    </source>
</reference>
<evidence type="ECO:0000256" key="5">
    <source>
        <dbReference type="ARBA" id="ARBA00022603"/>
    </source>
</evidence>
<feature type="domain" description="Ribosomal RNA small subunit methyltransferase E methyltransferase" evidence="9">
    <location>
        <begin position="72"/>
        <end position="237"/>
    </location>
</feature>